<sequence>MQNWRKGRIGEKELKELEESEESESGYRRVERRGGRGTEIGEGIEEKNRMRIEKELEDESEEKLEQKRIREIRGGREGIREI</sequence>
<dbReference type="EMBL" id="JADCNM010000001">
    <property type="protein sequence ID" value="KAG0499950.1"/>
    <property type="molecule type" value="Genomic_DNA"/>
</dbReference>
<name>A0A835S416_VANPL</name>
<gene>
    <name evidence="2" type="ORF">HPP92_000022</name>
</gene>
<feature type="region of interest" description="Disordered" evidence="1">
    <location>
        <begin position="15"/>
        <end position="65"/>
    </location>
</feature>
<organism evidence="2 3">
    <name type="scientific">Vanilla planifolia</name>
    <name type="common">Vanilla</name>
    <dbReference type="NCBI Taxonomy" id="51239"/>
    <lineage>
        <taxon>Eukaryota</taxon>
        <taxon>Viridiplantae</taxon>
        <taxon>Streptophyta</taxon>
        <taxon>Embryophyta</taxon>
        <taxon>Tracheophyta</taxon>
        <taxon>Spermatophyta</taxon>
        <taxon>Magnoliopsida</taxon>
        <taxon>Liliopsida</taxon>
        <taxon>Asparagales</taxon>
        <taxon>Orchidaceae</taxon>
        <taxon>Vanilloideae</taxon>
        <taxon>Vanilleae</taxon>
        <taxon>Vanilla</taxon>
    </lineage>
</organism>
<feature type="compositionally biased region" description="Basic and acidic residues" evidence="1">
    <location>
        <begin position="25"/>
        <end position="36"/>
    </location>
</feature>
<evidence type="ECO:0000313" key="3">
    <source>
        <dbReference type="Proteomes" id="UP000639772"/>
    </source>
</evidence>
<proteinExistence type="predicted"/>
<accession>A0A835S416</accession>
<protein>
    <submittedName>
        <fullName evidence="2">Uncharacterized protein</fullName>
    </submittedName>
</protein>
<evidence type="ECO:0000256" key="1">
    <source>
        <dbReference type="SAM" id="MobiDB-lite"/>
    </source>
</evidence>
<comment type="caution">
    <text evidence="2">The sequence shown here is derived from an EMBL/GenBank/DDBJ whole genome shotgun (WGS) entry which is preliminary data.</text>
</comment>
<reference evidence="2 3" key="1">
    <citation type="journal article" date="2020" name="Nat. Food">
        <title>A phased Vanilla planifolia genome enables genetic improvement of flavour and production.</title>
        <authorList>
            <person name="Hasing T."/>
            <person name="Tang H."/>
            <person name="Brym M."/>
            <person name="Khazi F."/>
            <person name="Huang T."/>
            <person name="Chambers A.H."/>
        </authorList>
    </citation>
    <scope>NUCLEOTIDE SEQUENCE [LARGE SCALE GENOMIC DNA]</scope>
    <source>
        <tissue evidence="2">Leaf</tissue>
    </source>
</reference>
<dbReference type="AlphaFoldDB" id="A0A835S416"/>
<feature type="compositionally biased region" description="Basic and acidic residues" evidence="1">
    <location>
        <begin position="44"/>
        <end position="54"/>
    </location>
</feature>
<dbReference type="Proteomes" id="UP000639772">
    <property type="component" value="Chromosome 1"/>
</dbReference>
<evidence type="ECO:0000313" key="2">
    <source>
        <dbReference type="EMBL" id="KAG0499950.1"/>
    </source>
</evidence>